<sequence length="179" mass="19181">MSTGGAGRTMLAYGSANGLVAANGSASQAKVPLWGNRDKSALPLPPPISSDTLRTELALFMEVVDVVDLQGVQGKGDVQMPRDHWTRVLTGLEAEWELLGAGGAGWGWLAPEVISKESLMVRVGLQPMYDPSLPTPCTAHLQLLTDPFKNVIKGEGGSRICATTMVGWRIGWWRSVVLQ</sequence>
<name>A0A9P8AMA4_9AGAR</name>
<organism evidence="1 2">
    <name type="scientific">Guyanagaster necrorhizus</name>
    <dbReference type="NCBI Taxonomy" id="856835"/>
    <lineage>
        <taxon>Eukaryota</taxon>
        <taxon>Fungi</taxon>
        <taxon>Dikarya</taxon>
        <taxon>Basidiomycota</taxon>
        <taxon>Agaricomycotina</taxon>
        <taxon>Agaricomycetes</taxon>
        <taxon>Agaricomycetidae</taxon>
        <taxon>Agaricales</taxon>
        <taxon>Marasmiineae</taxon>
        <taxon>Physalacriaceae</taxon>
        <taxon>Guyanagaster</taxon>
    </lineage>
</organism>
<comment type="caution">
    <text evidence="1">The sequence shown here is derived from an EMBL/GenBank/DDBJ whole genome shotgun (WGS) entry which is preliminary data.</text>
</comment>
<evidence type="ECO:0000313" key="1">
    <source>
        <dbReference type="EMBL" id="KAG7441063.1"/>
    </source>
</evidence>
<dbReference type="EMBL" id="MU250564">
    <property type="protein sequence ID" value="KAG7441063.1"/>
    <property type="molecule type" value="Genomic_DNA"/>
</dbReference>
<proteinExistence type="predicted"/>
<dbReference type="GeneID" id="66106833"/>
<dbReference type="RefSeq" id="XP_043034563.1">
    <property type="nucleotide sequence ID" value="XM_043184536.1"/>
</dbReference>
<gene>
    <name evidence="1" type="ORF">BT62DRAFT_923628</name>
</gene>
<dbReference type="Proteomes" id="UP000812287">
    <property type="component" value="Unassembled WGS sequence"/>
</dbReference>
<evidence type="ECO:0000313" key="2">
    <source>
        <dbReference type="Proteomes" id="UP000812287"/>
    </source>
</evidence>
<reference evidence="1" key="1">
    <citation type="submission" date="2020-11" db="EMBL/GenBank/DDBJ databases">
        <title>Adaptations for nitrogen fixation in a non-lichenized fungal sporocarp promotes dispersal by wood-feeding termites.</title>
        <authorList>
            <consortium name="DOE Joint Genome Institute"/>
            <person name="Koch R.A."/>
            <person name="Yoon G."/>
            <person name="Arayal U."/>
            <person name="Lail K."/>
            <person name="Amirebrahimi M."/>
            <person name="Labutti K."/>
            <person name="Lipzen A."/>
            <person name="Riley R."/>
            <person name="Barry K."/>
            <person name="Henrissat B."/>
            <person name="Grigoriev I.V."/>
            <person name="Herr J.R."/>
            <person name="Aime M.C."/>
        </authorList>
    </citation>
    <scope>NUCLEOTIDE SEQUENCE</scope>
    <source>
        <strain evidence="1">MCA 3950</strain>
    </source>
</reference>
<accession>A0A9P8AMA4</accession>
<dbReference type="AlphaFoldDB" id="A0A9P8AMA4"/>
<keyword evidence="2" id="KW-1185">Reference proteome</keyword>
<protein>
    <submittedName>
        <fullName evidence="1">Uncharacterized protein</fullName>
    </submittedName>
</protein>